<evidence type="ECO:0000313" key="2">
    <source>
        <dbReference type="EMBL" id="NNM46267.1"/>
    </source>
</evidence>
<dbReference type="RefSeq" id="WP_171243388.1">
    <property type="nucleotide sequence ID" value="NZ_JABEPQ010000002.1"/>
</dbReference>
<dbReference type="EMBL" id="JABEPQ010000002">
    <property type="protein sequence ID" value="NNM46267.1"/>
    <property type="molecule type" value="Genomic_DNA"/>
</dbReference>
<evidence type="ECO:0000256" key="1">
    <source>
        <dbReference type="SAM" id="Phobius"/>
    </source>
</evidence>
<sequence>MSDLAKRASVLSRRILPPVLTVLGLALLIVGSWFTINLGSSGSATFETTPNTRGVVVLTPEVLNRVNDDVTVTGRAKGDGQVWVGRTTPSDADAVVGKATRVTVDGAHVRDWSLTTKASGTGDAPATLAAADVWRQAVSGKGQARLTVSQANAPESLVVAAPGGSVERVTLTVERKTWFWQALLIALIGLIATVVGIVGLTGMARRWRAAEKKNTDTEPDPTPTEVSA</sequence>
<dbReference type="Proteomes" id="UP000588586">
    <property type="component" value="Unassembled WGS sequence"/>
</dbReference>
<keyword evidence="3" id="KW-1185">Reference proteome</keyword>
<accession>A0A849HNT1</accession>
<dbReference type="AlphaFoldDB" id="A0A849HNT1"/>
<name>A0A849HNT1_9MICO</name>
<keyword evidence="1" id="KW-0472">Membrane</keyword>
<feature type="transmembrane region" description="Helical" evidence="1">
    <location>
        <begin position="15"/>
        <end position="36"/>
    </location>
</feature>
<protein>
    <submittedName>
        <fullName evidence="2">Uncharacterized protein</fullName>
    </submittedName>
</protein>
<reference evidence="2 3" key="1">
    <citation type="submission" date="2020-04" db="EMBL/GenBank/DDBJ databases">
        <title>Knoellia sp. isolate from air conditioner.</title>
        <authorList>
            <person name="Chea S."/>
            <person name="Kim D.-U."/>
        </authorList>
    </citation>
    <scope>NUCLEOTIDE SEQUENCE [LARGE SCALE GENOMIC DNA]</scope>
    <source>
        <strain evidence="2 3">DB2414S</strain>
    </source>
</reference>
<comment type="caution">
    <text evidence="2">The sequence shown here is derived from an EMBL/GenBank/DDBJ whole genome shotgun (WGS) entry which is preliminary data.</text>
</comment>
<organism evidence="2 3">
    <name type="scientific">Knoellia koreensis</name>
    <dbReference type="NCBI Taxonomy" id="2730921"/>
    <lineage>
        <taxon>Bacteria</taxon>
        <taxon>Bacillati</taxon>
        <taxon>Actinomycetota</taxon>
        <taxon>Actinomycetes</taxon>
        <taxon>Micrococcales</taxon>
        <taxon>Intrasporangiaceae</taxon>
        <taxon>Knoellia</taxon>
    </lineage>
</organism>
<feature type="transmembrane region" description="Helical" evidence="1">
    <location>
        <begin position="178"/>
        <end position="203"/>
    </location>
</feature>
<evidence type="ECO:0000313" key="3">
    <source>
        <dbReference type="Proteomes" id="UP000588586"/>
    </source>
</evidence>
<gene>
    <name evidence="2" type="ORF">HJG52_09645</name>
</gene>
<keyword evidence="1" id="KW-0812">Transmembrane</keyword>
<proteinExistence type="predicted"/>
<keyword evidence="1" id="KW-1133">Transmembrane helix</keyword>